<keyword evidence="3" id="KW-1185">Reference proteome</keyword>
<reference evidence="3" key="2">
    <citation type="submission" date="2015-01" db="EMBL/GenBank/DDBJ databases">
        <title>Evolutionary Origins and Diversification of the Mycorrhizal Mutualists.</title>
        <authorList>
            <consortium name="DOE Joint Genome Institute"/>
            <consortium name="Mycorrhizal Genomics Consortium"/>
            <person name="Kohler A."/>
            <person name="Kuo A."/>
            <person name="Nagy L.G."/>
            <person name="Floudas D."/>
            <person name="Copeland A."/>
            <person name="Barry K.W."/>
            <person name="Cichocki N."/>
            <person name="Veneault-Fourrey C."/>
            <person name="LaButti K."/>
            <person name="Lindquist E.A."/>
            <person name="Lipzen A."/>
            <person name="Lundell T."/>
            <person name="Morin E."/>
            <person name="Murat C."/>
            <person name="Riley R."/>
            <person name="Ohm R."/>
            <person name="Sun H."/>
            <person name="Tunlid A."/>
            <person name="Henrissat B."/>
            <person name="Grigoriev I.V."/>
            <person name="Hibbett D.S."/>
            <person name="Martin F."/>
        </authorList>
    </citation>
    <scope>NUCLEOTIDE SEQUENCE [LARGE SCALE GENOMIC DNA]</scope>
    <source>
        <strain evidence="3">Foug A</strain>
    </source>
</reference>
<accession>A0A0C2ZLW2</accession>
<feature type="chain" id="PRO_5002160440" evidence="1">
    <location>
        <begin position="20"/>
        <end position="141"/>
    </location>
</feature>
<name>A0A0C2ZLW2_9AGAM</name>
<feature type="signal peptide" evidence="1">
    <location>
        <begin position="1"/>
        <end position="19"/>
    </location>
</feature>
<evidence type="ECO:0000313" key="3">
    <source>
        <dbReference type="Proteomes" id="UP000053989"/>
    </source>
</evidence>
<dbReference type="HOGENOM" id="CLU_137500_1_2_1"/>
<proteinExistence type="predicted"/>
<organism evidence="2 3">
    <name type="scientific">Scleroderma citrinum Foug A</name>
    <dbReference type="NCBI Taxonomy" id="1036808"/>
    <lineage>
        <taxon>Eukaryota</taxon>
        <taxon>Fungi</taxon>
        <taxon>Dikarya</taxon>
        <taxon>Basidiomycota</taxon>
        <taxon>Agaricomycotina</taxon>
        <taxon>Agaricomycetes</taxon>
        <taxon>Agaricomycetidae</taxon>
        <taxon>Boletales</taxon>
        <taxon>Sclerodermatineae</taxon>
        <taxon>Sclerodermataceae</taxon>
        <taxon>Scleroderma</taxon>
    </lineage>
</organism>
<dbReference type="InterPro" id="IPR045469">
    <property type="entry name" value="Nis1"/>
</dbReference>
<keyword evidence="1" id="KW-0732">Signal</keyword>
<evidence type="ECO:0000256" key="1">
    <source>
        <dbReference type="SAM" id="SignalP"/>
    </source>
</evidence>
<protein>
    <submittedName>
        <fullName evidence="2">Uncharacterized protein</fullName>
    </submittedName>
</protein>
<dbReference type="InParanoid" id="A0A0C2ZLW2"/>
<dbReference type="AlphaFoldDB" id="A0A0C2ZLW2"/>
<dbReference type="OrthoDB" id="2841294at2759"/>
<reference evidence="2 3" key="1">
    <citation type="submission" date="2014-04" db="EMBL/GenBank/DDBJ databases">
        <authorList>
            <consortium name="DOE Joint Genome Institute"/>
            <person name="Kuo A."/>
            <person name="Kohler A."/>
            <person name="Nagy L.G."/>
            <person name="Floudas D."/>
            <person name="Copeland A."/>
            <person name="Barry K.W."/>
            <person name="Cichocki N."/>
            <person name="Veneault-Fourrey C."/>
            <person name="LaButti K."/>
            <person name="Lindquist E.A."/>
            <person name="Lipzen A."/>
            <person name="Lundell T."/>
            <person name="Morin E."/>
            <person name="Murat C."/>
            <person name="Sun H."/>
            <person name="Tunlid A."/>
            <person name="Henrissat B."/>
            <person name="Grigoriev I.V."/>
            <person name="Hibbett D.S."/>
            <person name="Martin F."/>
            <person name="Nordberg H.P."/>
            <person name="Cantor M.N."/>
            <person name="Hua S.X."/>
        </authorList>
    </citation>
    <scope>NUCLEOTIDE SEQUENCE [LARGE SCALE GENOMIC DNA]</scope>
    <source>
        <strain evidence="2 3">Foug A</strain>
    </source>
</reference>
<evidence type="ECO:0000313" key="2">
    <source>
        <dbReference type="EMBL" id="KIM53592.1"/>
    </source>
</evidence>
<sequence>MKPILRWLALLLLATVACTQSVVIGYPPNGYTVSPGASLTVQIQRPNSLSGSEEVAIVIGFQSCGTNGCISPSSCMGQILYNGPFDPQYHESTTPPYENFTVQVPSSAATGTALIGVVHVTLIGASYYPYMEVLNTTLTVS</sequence>
<dbReference type="Pfam" id="PF19271">
    <property type="entry name" value="Nis1"/>
    <property type="match status" value="1"/>
</dbReference>
<dbReference type="EMBL" id="KN822176">
    <property type="protein sequence ID" value="KIM53592.1"/>
    <property type="molecule type" value="Genomic_DNA"/>
</dbReference>
<gene>
    <name evidence="2" type="ORF">SCLCIDRAFT_138794</name>
</gene>
<dbReference type="Proteomes" id="UP000053989">
    <property type="component" value="Unassembled WGS sequence"/>
</dbReference>
<dbReference type="PROSITE" id="PS51257">
    <property type="entry name" value="PROKAR_LIPOPROTEIN"/>
    <property type="match status" value="1"/>
</dbReference>